<keyword evidence="3" id="KW-1185">Reference proteome</keyword>
<name>A0ABS5G4H0_9BRAD</name>
<sequence>MPVQSAPKEVDPGDVALSPDHEICEEIYQRVLTEVRARIDQRIADIEAQAVSLPVEAGDPAEDGEPRGLQQPPRRRPLLRAVVTLVASAGLVGAVVTLARDHRETIHSVTERIDAAVQAVRDSFPKAASGAGPEVATSATTAAVVAQPAAVALAPSTAPSTPAPEPPTTRSSDPSSAMAEAPPDRDTPPAPERDLVPLLDKIARDVTDLQTGLRELKASQDQASRDHSKAIEQLQASQDQLARAFQAAKNDAVGAATPARLPPRPPPPRSPRFP</sequence>
<feature type="region of interest" description="Disordered" evidence="1">
    <location>
        <begin position="155"/>
        <end position="193"/>
    </location>
</feature>
<feature type="region of interest" description="Disordered" evidence="1">
    <location>
        <begin position="54"/>
        <end position="75"/>
    </location>
</feature>
<reference evidence="3" key="1">
    <citation type="journal article" date="2021" name="ISME J.">
        <title>Evolutionary origin and ecological implication of a unique nif island in free-living Bradyrhizobium lineages.</title>
        <authorList>
            <person name="Tao J."/>
        </authorList>
    </citation>
    <scope>NUCLEOTIDE SEQUENCE [LARGE SCALE GENOMIC DNA]</scope>
    <source>
        <strain evidence="3">SZCCT0094</strain>
    </source>
</reference>
<dbReference type="RefSeq" id="WP_172236513.1">
    <property type="nucleotide sequence ID" value="NZ_JABFDP010000009.1"/>
</dbReference>
<gene>
    <name evidence="2" type="ORF">JQ619_10590</name>
</gene>
<feature type="compositionally biased region" description="Pro residues" evidence="1">
    <location>
        <begin position="260"/>
        <end position="274"/>
    </location>
</feature>
<dbReference type="Proteomes" id="UP001314635">
    <property type="component" value="Unassembled WGS sequence"/>
</dbReference>
<protein>
    <submittedName>
        <fullName evidence="2">Uncharacterized protein</fullName>
    </submittedName>
</protein>
<proteinExistence type="predicted"/>
<comment type="caution">
    <text evidence="2">The sequence shown here is derived from an EMBL/GenBank/DDBJ whole genome shotgun (WGS) entry which is preliminary data.</text>
</comment>
<feature type="compositionally biased region" description="Basic and acidic residues" evidence="1">
    <location>
        <begin position="214"/>
        <end position="230"/>
    </location>
</feature>
<dbReference type="EMBL" id="JAFCLK010000008">
    <property type="protein sequence ID" value="MBR1136213.1"/>
    <property type="molecule type" value="Genomic_DNA"/>
</dbReference>
<evidence type="ECO:0000256" key="1">
    <source>
        <dbReference type="SAM" id="MobiDB-lite"/>
    </source>
</evidence>
<accession>A0ABS5G4H0</accession>
<evidence type="ECO:0000313" key="2">
    <source>
        <dbReference type="EMBL" id="MBR1136213.1"/>
    </source>
</evidence>
<feature type="region of interest" description="Disordered" evidence="1">
    <location>
        <begin position="213"/>
        <end position="274"/>
    </location>
</feature>
<evidence type="ECO:0000313" key="3">
    <source>
        <dbReference type="Proteomes" id="UP001314635"/>
    </source>
</evidence>
<organism evidence="2 3">
    <name type="scientific">Bradyrhizobium denitrificans</name>
    <dbReference type="NCBI Taxonomy" id="2734912"/>
    <lineage>
        <taxon>Bacteria</taxon>
        <taxon>Pseudomonadati</taxon>
        <taxon>Pseudomonadota</taxon>
        <taxon>Alphaproteobacteria</taxon>
        <taxon>Hyphomicrobiales</taxon>
        <taxon>Nitrobacteraceae</taxon>
        <taxon>Bradyrhizobium</taxon>
    </lineage>
</organism>
<feature type="compositionally biased region" description="Basic and acidic residues" evidence="1">
    <location>
        <begin position="182"/>
        <end position="193"/>
    </location>
</feature>